<accession>A0A1E4TAX0</accession>
<dbReference type="SUPFAM" id="SSF52799">
    <property type="entry name" value="(Phosphotyrosine protein) phosphatases II"/>
    <property type="match status" value="1"/>
</dbReference>
<evidence type="ECO:0000256" key="5">
    <source>
        <dbReference type="PIRSR" id="PIRSR000941-50"/>
    </source>
</evidence>
<dbReference type="PROSITE" id="PS50054">
    <property type="entry name" value="TYR_PHOSPHATASE_DUAL"/>
    <property type="match status" value="1"/>
</dbReference>
<dbReference type="PANTHER" id="PTHR45848:SF4">
    <property type="entry name" value="DUAL SPECIFICITY PROTEIN PHOSPHATASE 12"/>
    <property type="match status" value="1"/>
</dbReference>
<sequence>MAMHRIDDGLYVGSMYSLQGPNDLRAEGVTHILSVVRGNIDYSRLDGFTIKQIELDDEEDEDIMQYFGQATDFIHSAISQGTGCLIHCQAGISRSVTICCAYLMRYRNYSAKGAIAKVQEGRPIANPNPSFREQLELFEQCNKDVKLDCPAYRQFKLKIRASFATACGQAPELDTYVDDTSPRSAEGADVQLRCKKCRRVLATDRVVVTHKPSESKARLPMANLVANPKMSSMISPYCSQFFTEPLVWMKDELSLGKLEGRLDCPKCQSKVGSYHWQGVRCGCDTWIVPAIGLQRGKVDEIKNSKI</sequence>
<organism evidence="8 9">
    <name type="scientific">Tortispora caseinolytica NRRL Y-17796</name>
    <dbReference type="NCBI Taxonomy" id="767744"/>
    <lineage>
        <taxon>Eukaryota</taxon>
        <taxon>Fungi</taxon>
        <taxon>Dikarya</taxon>
        <taxon>Ascomycota</taxon>
        <taxon>Saccharomycotina</taxon>
        <taxon>Trigonopsidomycetes</taxon>
        <taxon>Trigonopsidales</taxon>
        <taxon>Trigonopsidaceae</taxon>
        <taxon>Tortispora</taxon>
    </lineage>
</organism>
<dbReference type="PIRSF" id="PIRSF000941">
    <property type="entry name" value="DUSP12"/>
    <property type="match status" value="1"/>
</dbReference>
<dbReference type="AlphaFoldDB" id="A0A1E4TAX0"/>
<dbReference type="EC" id="3.1.3.48" evidence="2"/>
<proteinExistence type="inferred from homology"/>
<evidence type="ECO:0000259" key="6">
    <source>
        <dbReference type="PROSITE" id="PS50054"/>
    </source>
</evidence>
<feature type="domain" description="Tyrosine specific protein phosphatases" evidence="7">
    <location>
        <begin position="65"/>
        <end position="123"/>
    </location>
</feature>
<evidence type="ECO:0000313" key="8">
    <source>
        <dbReference type="EMBL" id="ODV88925.1"/>
    </source>
</evidence>
<dbReference type="Pfam" id="PF00782">
    <property type="entry name" value="DSPc"/>
    <property type="match status" value="1"/>
</dbReference>
<keyword evidence="4" id="KW-0904">Protein phosphatase</keyword>
<dbReference type="SMART" id="SM00195">
    <property type="entry name" value="DSPc"/>
    <property type="match status" value="1"/>
</dbReference>
<evidence type="ECO:0000259" key="7">
    <source>
        <dbReference type="PROSITE" id="PS50056"/>
    </source>
</evidence>
<dbReference type="GO" id="GO:0008138">
    <property type="term" value="F:protein tyrosine/serine/threonine phosphatase activity"/>
    <property type="evidence" value="ECO:0007669"/>
    <property type="project" value="InterPro"/>
</dbReference>
<dbReference type="InterPro" id="IPR016278">
    <property type="entry name" value="DUSP12"/>
</dbReference>
<evidence type="ECO:0000256" key="3">
    <source>
        <dbReference type="ARBA" id="ARBA00022801"/>
    </source>
</evidence>
<gene>
    <name evidence="8" type="ORF">CANCADRAFT_32355</name>
</gene>
<evidence type="ECO:0000256" key="2">
    <source>
        <dbReference type="ARBA" id="ARBA00013064"/>
    </source>
</evidence>
<protein>
    <recommendedName>
        <fullName evidence="2">protein-tyrosine-phosphatase</fullName>
        <ecNumber evidence="2">3.1.3.48</ecNumber>
    </recommendedName>
</protein>
<dbReference type="InterPro" id="IPR020422">
    <property type="entry name" value="TYR_PHOSPHATASE_DUAL_dom"/>
</dbReference>
<dbReference type="PROSITE" id="PS50056">
    <property type="entry name" value="TYR_PHOSPHATASE_2"/>
    <property type="match status" value="1"/>
</dbReference>
<dbReference type="GO" id="GO:0005634">
    <property type="term" value="C:nucleus"/>
    <property type="evidence" value="ECO:0007669"/>
    <property type="project" value="TreeGrafter"/>
</dbReference>
<name>A0A1E4TAX0_9ASCO</name>
<comment type="similarity">
    <text evidence="1">Belongs to the protein-tyrosine phosphatase family. Non-receptor class dual specificity subfamily.</text>
</comment>
<keyword evidence="3" id="KW-0378">Hydrolase</keyword>
<feature type="active site" description="Phosphocysteine intermediate" evidence="5">
    <location>
        <position position="88"/>
    </location>
</feature>
<keyword evidence="9" id="KW-1185">Reference proteome</keyword>
<reference evidence="9" key="1">
    <citation type="submission" date="2016-02" db="EMBL/GenBank/DDBJ databases">
        <title>Comparative genomics of biotechnologically important yeasts.</title>
        <authorList>
            <consortium name="DOE Joint Genome Institute"/>
            <person name="Riley R."/>
            <person name="Haridas S."/>
            <person name="Wolfe K.H."/>
            <person name="Lopes M.R."/>
            <person name="Hittinger C.T."/>
            <person name="Goker M."/>
            <person name="Salamov A."/>
            <person name="Wisecaver J."/>
            <person name="Long T.M."/>
            <person name="Aerts A.L."/>
            <person name="Barry K."/>
            <person name="Choi C."/>
            <person name="Clum A."/>
            <person name="Coughlan A.Y."/>
            <person name="Deshpande S."/>
            <person name="Douglass A.P."/>
            <person name="Hanson S.J."/>
            <person name="Klenk H.-P."/>
            <person name="Labutti K."/>
            <person name="Lapidus A."/>
            <person name="Lindquist E."/>
            <person name="Lipzen A."/>
            <person name="Meier-Kolthoff J.P."/>
            <person name="Ohm R.A."/>
            <person name="Otillar R.P."/>
            <person name="Pangilinan J."/>
            <person name="Peng Y."/>
            <person name="Rokas A."/>
            <person name="Rosa C.A."/>
            <person name="Scheuner C."/>
            <person name="Sibirny A.A."/>
            <person name="Slot J.C."/>
            <person name="Stielow J.B."/>
            <person name="Sun H."/>
            <person name="Kurtzman C.P."/>
            <person name="Blackwell M."/>
            <person name="Jeffries T.W."/>
            <person name="Grigoriev I.V."/>
        </authorList>
    </citation>
    <scope>NUCLEOTIDE SEQUENCE [LARGE SCALE GENOMIC DNA]</scope>
    <source>
        <strain evidence="9">NRRL Y-17796</strain>
    </source>
</reference>
<evidence type="ECO:0000256" key="1">
    <source>
        <dbReference type="ARBA" id="ARBA00008601"/>
    </source>
</evidence>
<dbReference type="CDD" id="cd14498">
    <property type="entry name" value="DSP"/>
    <property type="match status" value="1"/>
</dbReference>
<dbReference type="EMBL" id="KV453843">
    <property type="protein sequence ID" value="ODV88925.1"/>
    <property type="molecule type" value="Genomic_DNA"/>
</dbReference>
<dbReference type="Proteomes" id="UP000095023">
    <property type="component" value="Unassembled WGS sequence"/>
</dbReference>
<dbReference type="Gene3D" id="3.90.190.10">
    <property type="entry name" value="Protein tyrosine phosphatase superfamily"/>
    <property type="match status" value="1"/>
</dbReference>
<evidence type="ECO:0000256" key="4">
    <source>
        <dbReference type="ARBA" id="ARBA00022912"/>
    </source>
</evidence>
<feature type="domain" description="Tyrosine-protein phosphatase" evidence="6">
    <location>
        <begin position="2"/>
        <end position="144"/>
    </location>
</feature>
<evidence type="ECO:0000313" key="9">
    <source>
        <dbReference type="Proteomes" id="UP000095023"/>
    </source>
</evidence>
<dbReference type="PANTHER" id="PTHR45848">
    <property type="entry name" value="DUAL SPECIFICITY PROTEIN PHOSPHATASE 12 FAMILY MEMBER"/>
    <property type="match status" value="1"/>
</dbReference>
<dbReference type="InterPro" id="IPR029021">
    <property type="entry name" value="Prot-tyrosine_phosphatase-like"/>
</dbReference>
<dbReference type="OrthoDB" id="2017893at2759"/>
<dbReference type="GO" id="GO:0004725">
    <property type="term" value="F:protein tyrosine phosphatase activity"/>
    <property type="evidence" value="ECO:0007669"/>
    <property type="project" value="UniProtKB-EC"/>
</dbReference>
<dbReference type="InterPro" id="IPR000340">
    <property type="entry name" value="Dual-sp_phosphatase_cat-dom"/>
</dbReference>
<dbReference type="InterPro" id="IPR000387">
    <property type="entry name" value="Tyr_Pase_dom"/>
</dbReference>